<dbReference type="SUPFAM" id="SSF52540">
    <property type="entry name" value="P-loop containing nucleoside triphosphate hydrolases"/>
    <property type="match status" value="1"/>
</dbReference>
<evidence type="ECO:0000256" key="4">
    <source>
        <dbReference type="ARBA" id="ARBA00022741"/>
    </source>
</evidence>
<keyword evidence="6" id="KW-0809">Transit peptide</keyword>
<dbReference type="Gene3D" id="2.40.30.10">
    <property type="entry name" value="Translation factors"/>
    <property type="match status" value="2"/>
</dbReference>
<comment type="similarity">
    <text evidence="2">Belongs to the TRAFAC class translation factor GTPase superfamily. Classic translation factor GTPase family. IF-2 subfamily.</text>
</comment>
<keyword evidence="14" id="KW-0251">Elongation factor</keyword>
<keyword evidence="4" id="KW-0547">Nucleotide-binding</keyword>
<evidence type="ECO:0000256" key="3">
    <source>
        <dbReference type="ARBA" id="ARBA00022540"/>
    </source>
</evidence>
<evidence type="ECO:0000256" key="1">
    <source>
        <dbReference type="ARBA" id="ARBA00004173"/>
    </source>
</evidence>
<evidence type="ECO:0000256" key="11">
    <source>
        <dbReference type="SAM" id="Coils"/>
    </source>
</evidence>
<dbReference type="PANTHER" id="PTHR43381">
    <property type="entry name" value="TRANSLATION INITIATION FACTOR IF-2-RELATED"/>
    <property type="match status" value="1"/>
</dbReference>
<dbReference type="GO" id="GO:0032543">
    <property type="term" value="P:mitochondrial translation"/>
    <property type="evidence" value="ECO:0007669"/>
    <property type="project" value="EnsemblFungi"/>
</dbReference>
<dbReference type="FunFam" id="2.40.30.10:FF:000126">
    <property type="entry name" value="Mitochondrial translation initiation factor"/>
    <property type="match status" value="1"/>
</dbReference>
<dbReference type="InterPro" id="IPR009000">
    <property type="entry name" value="Transl_B-barrel_sf"/>
</dbReference>
<evidence type="ECO:0000313" key="14">
    <source>
        <dbReference type="EMBL" id="KAF6042812.1"/>
    </source>
</evidence>
<evidence type="ECO:0000256" key="5">
    <source>
        <dbReference type="ARBA" id="ARBA00022917"/>
    </source>
</evidence>
<dbReference type="InterPro" id="IPR000795">
    <property type="entry name" value="T_Tr_GTP-bd_dom"/>
</dbReference>
<dbReference type="InterPro" id="IPR053905">
    <property type="entry name" value="EF-G-like_DII"/>
</dbReference>
<dbReference type="InterPro" id="IPR023115">
    <property type="entry name" value="TIF_IF2_dom3"/>
</dbReference>
<dbReference type="InterPro" id="IPR005225">
    <property type="entry name" value="Small_GTP-bd"/>
</dbReference>
<evidence type="ECO:0000256" key="7">
    <source>
        <dbReference type="ARBA" id="ARBA00023128"/>
    </source>
</evidence>
<evidence type="ECO:0000256" key="8">
    <source>
        <dbReference type="ARBA" id="ARBA00023134"/>
    </source>
</evidence>
<feature type="coiled-coil region" evidence="11">
    <location>
        <begin position="131"/>
        <end position="158"/>
    </location>
</feature>
<keyword evidence="11" id="KW-0175">Coiled coil</keyword>
<dbReference type="Gene3D" id="3.40.50.300">
    <property type="entry name" value="P-loop containing nucleotide triphosphate hydrolases"/>
    <property type="match status" value="1"/>
</dbReference>
<feature type="domain" description="Tr-type G" evidence="13">
    <location>
        <begin position="261"/>
        <end position="430"/>
    </location>
</feature>
<dbReference type="Proteomes" id="UP000590412">
    <property type="component" value="Unassembled WGS sequence"/>
</dbReference>
<keyword evidence="8" id="KW-0342">GTP-binding</keyword>
<dbReference type="CDD" id="cd01887">
    <property type="entry name" value="IF2_eIF5B"/>
    <property type="match status" value="1"/>
</dbReference>
<dbReference type="SUPFAM" id="SSF50447">
    <property type="entry name" value="Translation proteins"/>
    <property type="match status" value="2"/>
</dbReference>
<dbReference type="HAMAP" id="MF_00100_B">
    <property type="entry name" value="IF_2_B"/>
    <property type="match status" value="1"/>
</dbReference>
<dbReference type="EMBL" id="JABWAB010000013">
    <property type="protein sequence ID" value="KAF6042812.1"/>
    <property type="molecule type" value="Genomic_DNA"/>
</dbReference>
<dbReference type="FunFam" id="3.40.50.300:FF:000019">
    <property type="entry name" value="Translation initiation factor IF-2"/>
    <property type="match status" value="1"/>
</dbReference>
<comment type="function">
    <text evidence="9">One of the essential components for the initiation of protein synthesis. Protects formylmethionyl-tRNA from spontaneous hydrolysis and promotes its binding to the 30S ribosomal subunits. Also involved in the hydrolysis of GTP during the formation of the 70S ribosomal complex.</text>
</comment>
<comment type="subcellular location">
    <subcellularLocation>
        <location evidence="1">Mitochondrion</location>
    </subcellularLocation>
</comment>
<dbReference type="InterPro" id="IPR044145">
    <property type="entry name" value="IF2_II"/>
</dbReference>
<protein>
    <recommendedName>
        <fullName evidence="10">Translation initiation factor IF-2, mitochondrial</fullName>
    </recommendedName>
</protein>
<dbReference type="GO" id="GO:0003746">
    <property type="term" value="F:translation elongation factor activity"/>
    <property type="evidence" value="ECO:0007669"/>
    <property type="project" value="UniProtKB-KW"/>
</dbReference>
<dbReference type="InterPro" id="IPR015760">
    <property type="entry name" value="TIF_IF2"/>
</dbReference>
<dbReference type="FunFam" id="3.40.50.10050:FF:000001">
    <property type="entry name" value="Translation initiation factor IF-2"/>
    <property type="match status" value="1"/>
</dbReference>
<keyword evidence="5" id="KW-0648">Protein biosynthesis</keyword>
<dbReference type="AlphaFoldDB" id="A0A8X7NI42"/>
<dbReference type="InterPro" id="IPR006847">
    <property type="entry name" value="IF2_N"/>
</dbReference>
<dbReference type="Pfam" id="PF00009">
    <property type="entry name" value="GTP_EFTU"/>
    <property type="match status" value="1"/>
</dbReference>
<evidence type="ECO:0000313" key="15">
    <source>
        <dbReference type="Proteomes" id="UP000590412"/>
    </source>
</evidence>
<dbReference type="InterPro" id="IPR027417">
    <property type="entry name" value="P-loop_NTPase"/>
</dbReference>
<evidence type="ECO:0000256" key="9">
    <source>
        <dbReference type="ARBA" id="ARBA00025162"/>
    </source>
</evidence>
<proteinExistence type="inferred from homology"/>
<sequence length="793" mass="88654">MFTRLLHRELGNKRLLTRSYADIINEIRKKSTETRPKVNRFAQQYSQPKTDQKGGHQGVRSRNHGTKGAGDPAVGNSGPKKSHHKVQRTSSHGKVQPRGVGKNHTSNSNKMRDFDKQIASSAPHLSKEEIEKQKMLKYEELRKDLARQEQQEKHQRDDMVRIQPLRKRKVRKIKEQRKPLVKIQLPPFISVSNLATIMQVPLNDVFKKLEGLGFEDIRHSYILDKENAAMIADEYDIEVETVAESDDDLFSEPVKEELLKERPPVVTIMGHVDHGKTTILDYLRKSSIVSGEFGGITQHIGAFSVVTPKSRKKITFLDTPGHAAFLKMRERGAIITDIVILVVAADDSVMPQTIEAIKHAKKAGVPMIVALNKCDKPGVNVDKVLGDLAAQDIDIEDYGGETQTVQVSGKTGLNMDKLEEAIITLSELNDFKAEEKGVAAEGWVIESELVKGMGNVATVLVRRGSLKNGDVIVAGETFCKIRGMKDEKGKIVKLAGPSTPVQVWGWKELPDSGDHIIQAKSEQIAKKVIDFRIARAQQIQASRDIEDINIKRAEEIKEAERLEKIAELKKAGLDSSELEREAQDTKITKCNYIIKSDVFGSAEAIKESIHELGNDEVQSCVISHSAGAPTDSDLDMAKTFNATIFCFNIKPPKQIVQRAEREKINIVEHNIIYRLIEQVTDELNSHLKPRIETKILGEVDIKDIFTITQGKSKIKVAGCKVATGVIKRSSDVKVLRGDKEVFKGTLSSLKHVKDDISEARKGNECGLGFHNWTGFEAGDKILVYEEIEHKRYL</sequence>
<dbReference type="InterPro" id="IPR000178">
    <property type="entry name" value="TF_IF2_bacterial-like"/>
</dbReference>
<dbReference type="Pfam" id="PF11987">
    <property type="entry name" value="IF-2"/>
    <property type="match status" value="1"/>
</dbReference>
<evidence type="ECO:0000256" key="6">
    <source>
        <dbReference type="ARBA" id="ARBA00022946"/>
    </source>
</evidence>
<dbReference type="FunFam" id="2.40.30.10:FF:000008">
    <property type="entry name" value="Translation initiation factor IF-2"/>
    <property type="match status" value="1"/>
</dbReference>
<dbReference type="GO" id="GO:0005739">
    <property type="term" value="C:mitochondrion"/>
    <property type="evidence" value="ECO:0007669"/>
    <property type="project" value="UniProtKB-SubCell"/>
</dbReference>
<accession>A0A8X7NI42</accession>
<dbReference type="PROSITE" id="PS51722">
    <property type="entry name" value="G_TR_2"/>
    <property type="match status" value="1"/>
</dbReference>
<keyword evidence="3" id="KW-0396">Initiation factor</keyword>
<comment type="caution">
    <text evidence="14">The sequence shown here is derived from an EMBL/GenBank/DDBJ whole genome shotgun (WGS) entry which is preliminary data.</text>
</comment>
<evidence type="ECO:0000256" key="10">
    <source>
        <dbReference type="ARBA" id="ARBA00044200"/>
    </source>
</evidence>
<dbReference type="GO" id="GO:0005525">
    <property type="term" value="F:GTP binding"/>
    <property type="evidence" value="ECO:0007669"/>
    <property type="project" value="UniProtKB-KW"/>
</dbReference>
<dbReference type="CDD" id="cd03692">
    <property type="entry name" value="mtIF2_IVc"/>
    <property type="match status" value="1"/>
</dbReference>
<keyword evidence="7" id="KW-0496">Mitochondrion</keyword>
<reference evidence="14" key="1">
    <citation type="submission" date="2020-03" db="EMBL/GenBank/DDBJ databases">
        <title>FDA dAtabase for Regulatory Grade micrObial Sequences (FDA-ARGOS): Supporting development and validation of Infectious Disease Dx tests.</title>
        <authorList>
            <person name="Campos J."/>
            <person name="Goldberg B."/>
            <person name="Tallon L."/>
            <person name="Sadzewicz L."/>
            <person name="Vavikolanu K."/>
            <person name="Mehta A."/>
            <person name="Aluvathingal J."/>
            <person name="Nadendla S."/>
            <person name="Nandy P."/>
            <person name="Geyer C."/>
            <person name="Yan Y."/>
            <person name="Sichtig H."/>
        </authorList>
    </citation>
    <scope>NUCLEOTIDE SEQUENCE [LARGE SCALE GENOMIC DNA]</scope>
    <source>
        <strain evidence="14">FDAARGOS_652</strain>
    </source>
</reference>
<dbReference type="Pfam" id="PF22042">
    <property type="entry name" value="EF-G_D2"/>
    <property type="match status" value="1"/>
</dbReference>
<dbReference type="NCBIfam" id="TIGR00231">
    <property type="entry name" value="small_GTP"/>
    <property type="match status" value="1"/>
</dbReference>
<dbReference type="GO" id="GO:0003743">
    <property type="term" value="F:translation initiation factor activity"/>
    <property type="evidence" value="ECO:0007669"/>
    <property type="project" value="UniProtKB-KW"/>
</dbReference>
<evidence type="ECO:0000259" key="13">
    <source>
        <dbReference type="PROSITE" id="PS51722"/>
    </source>
</evidence>
<dbReference type="OrthoDB" id="361630at2759"/>
<organism evidence="14 15">
    <name type="scientific">Candida parapsilosis</name>
    <name type="common">Yeast</name>
    <dbReference type="NCBI Taxonomy" id="5480"/>
    <lineage>
        <taxon>Eukaryota</taxon>
        <taxon>Fungi</taxon>
        <taxon>Dikarya</taxon>
        <taxon>Ascomycota</taxon>
        <taxon>Saccharomycotina</taxon>
        <taxon>Pichiomycetes</taxon>
        <taxon>Debaryomycetaceae</taxon>
        <taxon>Candida/Lodderomyces clade</taxon>
        <taxon>Candida</taxon>
    </lineage>
</organism>
<dbReference type="PANTHER" id="PTHR43381:SF20">
    <property type="entry name" value="TRANSLATION INITIATION FACTOR IF-2, MITOCHONDRIAL"/>
    <property type="match status" value="1"/>
</dbReference>
<dbReference type="GO" id="GO:0003924">
    <property type="term" value="F:GTPase activity"/>
    <property type="evidence" value="ECO:0007669"/>
    <property type="project" value="EnsemblFungi"/>
</dbReference>
<dbReference type="Gene3D" id="3.40.50.10050">
    <property type="entry name" value="Translation initiation factor IF- 2, domain 3"/>
    <property type="match status" value="1"/>
</dbReference>
<dbReference type="InterPro" id="IPR036925">
    <property type="entry name" value="TIF_IF2_dom3_sf"/>
</dbReference>
<feature type="region of interest" description="Disordered" evidence="12">
    <location>
        <begin position="33"/>
        <end position="112"/>
    </location>
</feature>
<dbReference type="SUPFAM" id="SSF52156">
    <property type="entry name" value="Initiation factor IF2/eIF5b, domain 3"/>
    <property type="match status" value="1"/>
</dbReference>
<name>A0A8X7NI42_CANPA</name>
<evidence type="ECO:0000256" key="12">
    <source>
        <dbReference type="SAM" id="MobiDB-lite"/>
    </source>
</evidence>
<dbReference type="GO" id="GO:0000049">
    <property type="term" value="F:tRNA binding"/>
    <property type="evidence" value="ECO:0007669"/>
    <property type="project" value="EnsemblFungi"/>
</dbReference>
<gene>
    <name evidence="14" type="ORF">FOB60_005566</name>
</gene>
<dbReference type="Pfam" id="PF04760">
    <property type="entry name" value="IF2_N"/>
    <property type="match status" value="1"/>
</dbReference>
<evidence type="ECO:0000256" key="2">
    <source>
        <dbReference type="ARBA" id="ARBA00007733"/>
    </source>
</evidence>
<dbReference type="CDD" id="cd03702">
    <property type="entry name" value="IF2_mtIF2_II"/>
    <property type="match status" value="1"/>
</dbReference>